<organism evidence="2 3">
    <name type="scientific">Persicimonas caeni</name>
    <dbReference type="NCBI Taxonomy" id="2292766"/>
    <lineage>
        <taxon>Bacteria</taxon>
        <taxon>Deltaproteobacteria</taxon>
        <taxon>Bradymonadales</taxon>
        <taxon>Bradymonadaceae</taxon>
        <taxon>Persicimonas</taxon>
    </lineage>
</organism>
<protein>
    <submittedName>
        <fullName evidence="2">TIGR00725 family protein</fullName>
    </submittedName>
</protein>
<evidence type="ECO:0000313" key="2">
    <source>
        <dbReference type="EMBL" id="QDG52110.1"/>
    </source>
</evidence>
<dbReference type="EMBL" id="CP041186">
    <property type="protein sequence ID" value="QDG52110.1"/>
    <property type="molecule type" value="Genomic_DNA"/>
</dbReference>
<dbReference type="Pfam" id="PF18306">
    <property type="entry name" value="LDcluster4"/>
    <property type="match status" value="1"/>
</dbReference>
<gene>
    <name evidence="2" type="ORF">FIV42_15570</name>
</gene>
<evidence type="ECO:0000259" key="1">
    <source>
        <dbReference type="Pfam" id="PF00590"/>
    </source>
</evidence>
<dbReference type="GO" id="GO:0008168">
    <property type="term" value="F:methyltransferase activity"/>
    <property type="evidence" value="ECO:0007669"/>
    <property type="project" value="InterPro"/>
</dbReference>
<dbReference type="OrthoDB" id="9794039at2"/>
<dbReference type="Gene3D" id="3.40.50.450">
    <property type="match status" value="1"/>
</dbReference>
<dbReference type="InterPro" id="IPR052341">
    <property type="entry name" value="LOG_family_nucleotidases"/>
</dbReference>
<dbReference type="PANTHER" id="PTHR43393">
    <property type="entry name" value="CYTOKININ RIBOSIDE 5'-MONOPHOSPHATE PHOSPHORIBOHYDROLASE"/>
    <property type="match status" value="1"/>
</dbReference>
<feature type="domain" description="Tetrapyrrole methylase" evidence="1">
    <location>
        <begin position="11"/>
        <end position="208"/>
    </location>
</feature>
<dbReference type="Gene3D" id="3.30.950.10">
    <property type="entry name" value="Methyltransferase, Cobalt-precorrin-4 Transmethylase, Domain 2"/>
    <property type="match status" value="1"/>
</dbReference>
<dbReference type="SUPFAM" id="SSF53790">
    <property type="entry name" value="Tetrapyrrole methylase"/>
    <property type="match status" value="1"/>
</dbReference>
<sequence>MGTIAFVGGMVGDTLDGATHQGLRALKRAERVIFPGDWIGEELRGYFGERLRYGRELTADQVLDAFDGIEEGAVLYAGEPRVFTGRPGQFPSAATLAAQLEAGGHRVQWCTGCSLAQLAIDAAGVSLEVEREDALIVTPPLYGDGRGRHELAQHASTRATLVMLWAEDAGAEAWKILSGSRSRKTRVSIVSRLGMTDEHVHQGELGELEDHFSDLAMPSSIVVQPCPEMRRQRAPSELSETRPNGHRSSRRVAVAVVGSARATATDLANAETLGRELVDRGCTIVTGGLGGIMEAACRGARSSSSYVYGATVGVLPTYEPHDANEHCDIVVASGMNHARNVMVAASADVVAAVGGRAGTLSEIAFAWTLGRPVVAVAAEGWAKELAGRALDDRRDDVIHGPLSPVEAADCCARLGRNRKPERREF</sequence>
<name>A0A4Y6PV34_PERCE</name>
<dbReference type="PANTHER" id="PTHR43393:SF3">
    <property type="entry name" value="LYSINE DECARBOXYLASE-LIKE PROTEIN"/>
    <property type="match status" value="1"/>
</dbReference>
<dbReference type="InterPro" id="IPR005268">
    <property type="entry name" value="CHP00725"/>
</dbReference>
<dbReference type="InterPro" id="IPR000878">
    <property type="entry name" value="4pyrrol_Mease"/>
</dbReference>
<reference evidence="2 3" key="1">
    <citation type="submission" date="2019-06" db="EMBL/GenBank/DDBJ databases">
        <title>Persicimonas caeni gen. nov., sp. nov., a predatory bacterium isolated from solar saltern.</title>
        <authorList>
            <person name="Wang S."/>
        </authorList>
    </citation>
    <scope>NUCLEOTIDE SEQUENCE [LARGE SCALE GENOMIC DNA]</scope>
    <source>
        <strain evidence="2 3">YN101</strain>
    </source>
</reference>
<dbReference type="SUPFAM" id="SSF102405">
    <property type="entry name" value="MCP/YpsA-like"/>
    <property type="match status" value="1"/>
</dbReference>
<keyword evidence="3" id="KW-1185">Reference proteome</keyword>
<dbReference type="Pfam" id="PF00590">
    <property type="entry name" value="TP_methylase"/>
    <property type="match status" value="1"/>
</dbReference>
<dbReference type="RefSeq" id="WP_141198587.1">
    <property type="nucleotide sequence ID" value="NZ_CP041186.1"/>
</dbReference>
<accession>A0A4Y6PV34</accession>
<dbReference type="NCBIfam" id="TIGR00725">
    <property type="entry name" value="TIGR00725 family protein"/>
    <property type="match status" value="1"/>
</dbReference>
<dbReference type="InterPro" id="IPR041164">
    <property type="entry name" value="LDcluster4"/>
</dbReference>
<evidence type="ECO:0000313" key="3">
    <source>
        <dbReference type="Proteomes" id="UP000315995"/>
    </source>
</evidence>
<dbReference type="GO" id="GO:0005829">
    <property type="term" value="C:cytosol"/>
    <property type="evidence" value="ECO:0007669"/>
    <property type="project" value="TreeGrafter"/>
</dbReference>
<dbReference type="InterPro" id="IPR014776">
    <property type="entry name" value="4pyrrole_Mease_sub2"/>
</dbReference>
<dbReference type="InterPro" id="IPR035996">
    <property type="entry name" value="4pyrrol_Methylase_sf"/>
</dbReference>
<accession>A0A5B8Y6W5</accession>
<proteinExistence type="predicted"/>
<dbReference type="Proteomes" id="UP000315995">
    <property type="component" value="Chromosome"/>
</dbReference>
<dbReference type="AlphaFoldDB" id="A0A4Y6PV34"/>